<evidence type="ECO:0000256" key="6">
    <source>
        <dbReference type="SAM" id="Phobius"/>
    </source>
</evidence>
<keyword evidence="5 6" id="KW-0472">Membrane</keyword>
<reference evidence="9" key="1">
    <citation type="submission" date="2019-03" db="EMBL/GenBank/DDBJ databases">
        <authorList>
            <person name="Danneels B."/>
        </authorList>
    </citation>
    <scope>NUCLEOTIDE SEQUENCE</scope>
</reference>
<dbReference type="GO" id="GO:0022857">
    <property type="term" value="F:transmembrane transporter activity"/>
    <property type="evidence" value="ECO:0007669"/>
    <property type="project" value="InterPro"/>
</dbReference>
<keyword evidence="2" id="KW-1003">Cell membrane</keyword>
<dbReference type="AlphaFoldDB" id="A0A484U6D6"/>
<dbReference type="EMBL" id="CAADIP010000038">
    <property type="protein sequence ID" value="VFR94136.1"/>
    <property type="molecule type" value="Genomic_DNA"/>
</dbReference>
<dbReference type="GO" id="GO:0005886">
    <property type="term" value="C:plasma membrane"/>
    <property type="evidence" value="ECO:0007669"/>
    <property type="project" value="UniProtKB-SubCell"/>
</dbReference>
<feature type="transmembrane region" description="Helical" evidence="6">
    <location>
        <begin position="360"/>
        <end position="380"/>
    </location>
</feature>
<dbReference type="InterPro" id="IPR050189">
    <property type="entry name" value="MFS_Efflux_Transporters"/>
</dbReference>
<protein>
    <submittedName>
        <fullName evidence="9">MFS transporter, DHA1 family</fullName>
    </submittedName>
</protein>
<dbReference type="EMBL" id="CAADII010000022">
    <property type="protein sequence ID" value="VFR54127.1"/>
    <property type="molecule type" value="Genomic_DNA"/>
</dbReference>
<dbReference type="EMBL" id="CAADIK010000054">
    <property type="protein sequence ID" value="VFR81859.1"/>
    <property type="molecule type" value="Genomic_DNA"/>
</dbReference>
<dbReference type="SUPFAM" id="SSF103473">
    <property type="entry name" value="MFS general substrate transporter"/>
    <property type="match status" value="1"/>
</dbReference>
<feature type="transmembrane region" description="Helical" evidence="6">
    <location>
        <begin position="120"/>
        <end position="142"/>
    </location>
</feature>
<feature type="transmembrane region" description="Helical" evidence="6">
    <location>
        <begin position="29"/>
        <end position="54"/>
    </location>
</feature>
<evidence type="ECO:0000256" key="1">
    <source>
        <dbReference type="ARBA" id="ARBA00004651"/>
    </source>
</evidence>
<accession>A0A484U6D6</accession>
<evidence type="ECO:0000313" key="11">
    <source>
        <dbReference type="EMBL" id="VFS37547.1"/>
    </source>
</evidence>
<feature type="transmembrane region" description="Helical" evidence="6">
    <location>
        <begin position="60"/>
        <end position="87"/>
    </location>
</feature>
<dbReference type="InterPro" id="IPR020846">
    <property type="entry name" value="MFS_dom"/>
</dbReference>
<organism evidence="9">
    <name type="scientific">plant metagenome</name>
    <dbReference type="NCBI Taxonomy" id="1297885"/>
    <lineage>
        <taxon>unclassified sequences</taxon>
        <taxon>metagenomes</taxon>
        <taxon>organismal metagenomes</taxon>
    </lineage>
</organism>
<feature type="transmembrane region" description="Helical" evidence="6">
    <location>
        <begin position="185"/>
        <end position="214"/>
    </location>
</feature>
<comment type="subcellular location">
    <subcellularLocation>
        <location evidence="1">Cell membrane</location>
        <topology evidence="1">Multi-pass membrane protein</topology>
    </subcellularLocation>
</comment>
<evidence type="ECO:0000313" key="9">
    <source>
        <dbReference type="EMBL" id="VFR81859.1"/>
    </source>
</evidence>
<dbReference type="PANTHER" id="PTHR43124:SF10">
    <property type="entry name" value="PURINE EFFLUX PUMP PBUE"/>
    <property type="match status" value="1"/>
</dbReference>
<dbReference type="PANTHER" id="PTHR43124">
    <property type="entry name" value="PURINE EFFLUX PUMP PBUE"/>
    <property type="match status" value="1"/>
</dbReference>
<dbReference type="PROSITE" id="PS50850">
    <property type="entry name" value="MFS"/>
    <property type="match status" value="1"/>
</dbReference>
<evidence type="ECO:0000256" key="2">
    <source>
        <dbReference type="ARBA" id="ARBA00022475"/>
    </source>
</evidence>
<evidence type="ECO:0000259" key="7">
    <source>
        <dbReference type="PROSITE" id="PS50850"/>
    </source>
</evidence>
<feature type="transmembrane region" description="Helical" evidence="6">
    <location>
        <begin position="316"/>
        <end position="334"/>
    </location>
</feature>
<sequence>MSLHSDNSRCPAAAAATAPAAAQAGPMAVVVLVALGAFALGMASYMTAGLIPLIQSSFAVPLAVAAQLVTAFTLAYGLGSPVVVAVLPPQGQRAALLAALALFVAANAASALAGSLSALLLARAVAGVGAGVYLALGIGAAATVAPPARRGQAIAIIMGGMASGTVLGVPLSLLLAGWFGWQAAFWLVAALGTLACAGLVARLPALPLAAALPLSRKLALLADRRVLAILAVSLLAAIASLGLYTYLAALLVPGQGSASVSLTASLWVWGLGGIVGSFLVGPLADRIRAPWLTLGIMALLALALSVLPLAVGASPWLALLPIVVWGAVGWALQVPQNKLLVQCREPQGDGNVAVALNESALYLGSALGAAGGGLMLAVQWPAWSLAAGAAVVAALGALLQAACLRGLAR</sequence>
<dbReference type="Gene3D" id="1.20.1250.20">
    <property type="entry name" value="MFS general substrate transporter like domains"/>
    <property type="match status" value="1"/>
</dbReference>
<feature type="transmembrane region" description="Helical" evidence="6">
    <location>
        <begin position="291"/>
        <end position="310"/>
    </location>
</feature>
<dbReference type="EMBL" id="CAADIZ010000081">
    <property type="protein sequence ID" value="VFS37547.1"/>
    <property type="molecule type" value="Genomic_DNA"/>
</dbReference>
<evidence type="ECO:0000256" key="4">
    <source>
        <dbReference type="ARBA" id="ARBA00022989"/>
    </source>
</evidence>
<feature type="transmembrane region" description="Helical" evidence="6">
    <location>
        <begin position="154"/>
        <end position="179"/>
    </location>
</feature>
<dbReference type="InterPro" id="IPR011701">
    <property type="entry name" value="MFS"/>
</dbReference>
<feature type="transmembrane region" description="Helical" evidence="6">
    <location>
        <begin position="94"/>
        <end position="114"/>
    </location>
</feature>
<feature type="transmembrane region" description="Helical" evidence="6">
    <location>
        <begin position="386"/>
        <end position="408"/>
    </location>
</feature>
<feature type="transmembrane region" description="Helical" evidence="6">
    <location>
        <begin position="226"/>
        <end position="246"/>
    </location>
</feature>
<dbReference type="InterPro" id="IPR036259">
    <property type="entry name" value="MFS_trans_sf"/>
</dbReference>
<feature type="domain" description="Major facilitator superfamily (MFS) profile" evidence="7">
    <location>
        <begin position="29"/>
        <end position="405"/>
    </location>
</feature>
<name>A0A484U6D6_9ZZZZ</name>
<evidence type="ECO:0000256" key="5">
    <source>
        <dbReference type="ARBA" id="ARBA00023136"/>
    </source>
</evidence>
<gene>
    <name evidence="8" type="ORF">BRI6_1797</name>
    <name evidence="9" type="ORF">BRI9_1852</name>
    <name evidence="10" type="ORF">IVO3_1849</name>
    <name evidence="11" type="ORF">RAN7_1824</name>
</gene>
<keyword evidence="3 6" id="KW-0812">Transmembrane</keyword>
<evidence type="ECO:0000256" key="3">
    <source>
        <dbReference type="ARBA" id="ARBA00022692"/>
    </source>
</evidence>
<evidence type="ECO:0000313" key="10">
    <source>
        <dbReference type="EMBL" id="VFR94136.1"/>
    </source>
</evidence>
<feature type="transmembrane region" description="Helical" evidence="6">
    <location>
        <begin position="266"/>
        <end position="284"/>
    </location>
</feature>
<proteinExistence type="predicted"/>
<evidence type="ECO:0000313" key="8">
    <source>
        <dbReference type="EMBL" id="VFR54127.1"/>
    </source>
</evidence>
<dbReference type="Pfam" id="PF07690">
    <property type="entry name" value="MFS_1"/>
    <property type="match status" value="1"/>
</dbReference>
<keyword evidence="4 6" id="KW-1133">Transmembrane helix</keyword>